<sequence>MAFLFGKKNKNVDKALKDGSGGVAGSQTSFQTANGRINEKGAVQQSSTPGSSVNNSITSLQGGGTATPSPEQVNGRRAPTTEQAQDLPLRNGSAPAVQSMNSNPNASLYPWSVRKLTYTTSHPSPFPRYGAAVNSVASKEGDIYLMGGLINSSTVKGDLWMVEAGGNMACYPLATTAEGPGPRVGHASLLVGNAFIVYGGDTKMEDSDVLDETLYLLNTSTRQWSRAVPAGPRPSGRYGHSLNILGSKIYVFGGQVEGYFMNDLVAFDLNQLQVPTNRWEMLIRNSDDGGPAVGQVPPARTNHSVVTYNEKLYLFGGTNGFQWFNDVWCYDPIPNAWMVLDCIGYIPAPREGHAAAIVDDVMYIFGGRTEEGADLGDLAAFRISSRRWYTFQNMGPSPSPRSGHSMTAYNKQIVVLAGEPSTATREAGDLSLVYLLDTSKIRYPNDQQIQAFQKGENGANGDRVPGARRPSGAERGGMGASRGLSSRDGSSGPPDPKRLVGQPTIREAPRESANGPGYGRNGQPGVNGNDMNGVAPGSAQPQGAPQGAQQGPSGGSKLPRASMAQTQPGPPPQQQAPRPNGAVPAGNGRGKPQAKPDRGFGPAIDTAVRNPVLDNVAAPSQNRTMSPGPRESPKTRESPTTTTNGRRTPTQAQVSKPVSNENGPPVSMNTAGGGSTRSSSKSRQGRQNNSIDSTSEQSSLRNVTNARQTSPPPSGPSRQTSNPLARKGSARNSQTVAILKELDMAKSRNAWLASELELARKAGYTPNPSSSPILDQRAAESFDDDDKPLIEALIAMKTELSNVQGSIDKQAVLAARQIAEVEKQRDAAISEAVYAKARLAAHSGSQSSTPQPDVDARDLGSMSNDRSTDISRKLATALAEQRDLKNKVEMLTSELEAEKRSRTLAEDVSNSVQTRMAQLEAYKQQNSSEVERLKAELHEFQIKAREEAIVCAEAVSAAQLIQADKDELEVKYKEAVGSSKDHSDTFASLREAMTSTTDMKNLLERKLDEERSQREKLETKLSQLRAEHESRTTELEMATRRLRDAEELAEQHANEARTHRQAVLSGLDRVAARDVGANSSSNDDRTKALQAQATAANALVRKYQAAADTASEKLRSAEERIAGLEAYQEQASREGMSIRKQLQSTMREVQTMQARNSDLQYQLANQQLEANAVHVQHNTLKEILGERGISPSSASRARGLSSPNGTTTPDISRLRELEGQLAASVQAHQETRQTFDAQQQESEAVYREKLSQLESDYQSAVHYVKGTEKMLKRMKDELAKYKSDNTRLKEQLVESEEKGAALAAPGGWEEERASLTNQIEKLQAETKSSVGQLEQQLAEVKKELALSQQRHDDLRQNHESVQRQLTSSTQKSQSDLAQLQQENALLERRAQDAEQKVSLLLDQVESSVDNYRRQSRQVEGASANNTHQRTVSGADSVSETSLYDGGNRNSMALDSLANELETLRSHWENTNKNYRLSNAFDFEDRATTRGIDGGLGASNVGDGLSGSLADWRKRLDEEEEVAKSRKGSESAISPTGGKREMSPSGKDVGVGGANKSQVNLI</sequence>
<keyword evidence="5 6" id="KW-0175">Coiled coil</keyword>
<keyword evidence="2" id="KW-0880">Kelch repeat</keyword>
<comment type="subcellular location">
    <subcellularLocation>
        <location evidence="1">Cytoplasm</location>
    </subcellularLocation>
</comment>
<feature type="compositionally biased region" description="Polar residues" evidence="7">
    <location>
        <begin position="691"/>
        <end position="709"/>
    </location>
</feature>
<keyword evidence="4" id="KW-0677">Repeat</keyword>
<dbReference type="Gene3D" id="1.10.287.2610">
    <property type="match status" value="1"/>
</dbReference>
<evidence type="ECO:0000256" key="7">
    <source>
        <dbReference type="SAM" id="MobiDB-lite"/>
    </source>
</evidence>
<organism evidence="8 9">
    <name type="scientific">Phialocephala subalpina</name>
    <dbReference type="NCBI Taxonomy" id="576137"/>
    <lineage>
        <taxon>Eukaryota</taxon>
        <taxon>Fungi</taxon>
        <taxon>Dikarya</taxon>
        <taxon>Ascomycota</taxon>
        <taxon>Pezizomycotina</taxon>
        <taxon>Leotiomycetes</taxon>
        <taxon>Helotiales</taxon>
        <taxon>Mollisiaceae</taxon>
        <taxon>Phialocephala</taxon>
        <taxon>Phialocephala fortinii species complex</taxon>
    </lineage>
</organism>
<dbReference type="PANTHER" id="PTHR23244">
    <property type="entry name" value="KELCH REPEAT DOMAIN"/>
    <property type="match status" value="1"/>
</dbReference>
<evidence type="ECO:0000256" key="6">
    <source>
        <dbReference type="SAM" id="Coils"/>
    </source>
</evidence>
<feature type="compositionally biased region" description="Low complexity" evidence="7">
    <location>
        <begin position="535"/>
        <end position="551"/>
    </location>
</feature>
<dbReference type="EMBL" id="FJOG01000012">
    <property type="protein sequence ID" value="CZR58601.1"/>
    <property type="molecule type" value="Genomic_DNA"/>
</dbReference>
<dbReference type="InterPro" id="IPR006652">
    <property type="entry name" value="Kelch_1"/>
</dbReference>
<dbReference type="PANTHER" id="PTHR23244:SF456">
    <property type="entry name" value="MULTIPLE EPIDERMAL GROWTH FACTOR-LIKE DOMAINS PROTEIN 8"/>
    <property type="match status" value="1"/>
</dbReference>
<feature type="region of interest" description="Disordered" evidence="7">
    <location>
        <begin position="1006"/>
        <end position="1035"/>
    </location>
</feature>
<feature type="compositionally biased region" description="Low complexity" evidence="7">
    <location>
        <begin position="676"/>
        <end position="690"/>
    </location>
</feature>
<reference evidence="8 9" key="1">
    <citation type="submission" date="2016-03" db="EMBL/GenBank/DDBJ databases">
        <authorList>
            <person name="Ploux O."/>
        </authorList>
    </citation>
    <scope>NUCLEOTIDE SEQUENCE [LARGE SCALE GENOMIC DNA]</scope>
    <source>
        <strain evidence="8 9">UAMH 11012</strain>
    </source>
</reference>
<feature type="coiled-coil region" evidence="6">
    <location>
        <begin position="1100"/>
        <end position="1169"/>
    </location>
</feature>
<feature type="region of interest" description="Disordered" evidence="7">
    <location>
        <begin position="1189"/>
        <end position="1210"/>
    </location>
</feature>
<feature type="compositionally biased region" description="Basic and acidic residues" evidence="7">
    <location>
        <begin position="1348"/>
        <end position="1361"/>
    </location>
</feature>
<dbReference type="SUPFAM" id="SSF117281">
    <property type="entry name" value="Kelch motif"/>
    <property type="match status" value="1"/>
</dbReference>
<feature type="compositionally biased region" description="Polar residues" evidence="7">
    <location>
        <begin position="43"/>
        <end position="72"/>
    </location>
</feature>
<feature type="coiled-coil region" evidence="6">
    <location>
        <begin position="1264"/>
        <end position="1298"/>
    </location>
</feature>
<dbReference type="GO" id="GO:0061245">
    <property type="term" value="P:establishment or maintenance of bipolar cell polarity"/>
    <property type="evidence" value="ECO:0007669"/>
    <property type="project" value="TreeGrafter"/>
</dbReference>
<dbReference type="GO" id="GO:0051285">
    <property type="term" value="C:cell cortex of cell tip"/>
    <property type="evidence" value="ECO:0007669"/>
    <property type="project" value="TreeGrafter"/>
</dbReference>
<dbReference type="OrthoDB" id="45365at2759"/>
<keyword evidence="9" id="KW-1185">Reference proteome</keyword>
<evidence type="ECO:0000256" key="4">
    <source>
        <dbReference type="ARBA" id="ARBA00022737"/>
    </source>
</evidence>
<name>A0A1L7X0Q5_9HELO</name>
<dbReference type="Gene3D" id="2.120.10.80">
    <property type="entry name" value="Kelch-type beta propeller"/>
    <property type="match status" value="1"/>
</dbReference>
<evidence type="ECO:0000256" key="1">
    <source>
        <dbReference type="ARBA" id="ARBA00004496"/>
    </source>
</evidence>
<proteinExistence type="predicted"/>
<dbReference type="STRING" id="576137.A0A1L7X0Q5"/>
<dbReference type="Proteomes" id="UP000184330">
    <property type="component" value="Unassembled WGS sequence"/>
</dbReference>
<feature type="coiled-coil region" evidence="6">
    <location>
        <begin position="874"/>
        <end position="943"/>
    </location>
</feature>
<feature type="compositionally biased region" description="Basic and acidic residues" evidence="7">
    <location>
        <begin position="1516"/>
        <end position="1528"/>
    </location>
</feature>
<dbReference type="InterPro" id="IPR015915">
    <property type="entry name" value="Kelch-typ_b-propeller"/>
</dbReference>
<protein>
    <submittedName>
        <fullName evidence="8">Related to cell polarity protein tea1p</fullName>
    </submittedName>
</protein>
<feature type="compositionally biased region" description="Polar residues" evidence="7">
    <location>
        <begin position="1422"/>
        <end position="1449"/>
    </location>
</feature>
<gene>
    <name evidence="8" type="ORF">PAC_08493</name>
</gene>
<dbReference type="Pfam" id="PF24681">
    <property type="entry name" value="Kelch_KLHDC2_KLHL20_DRC7"/>
    <property type="match status" value="1"/>
</dbReference>
<feature type="compositionally biased region" description="Polar residues" evidence="7">
    <location>
        <begin position="1362"/>
        <end position="1375"/>
    </location>
</feature>
<evidence type="ECO:0000256" key="5">
    <source>
        <dbReference type="ARBA" id="ARBA00023054"/>
    </source>
</evidence>
<evidence type="ECO:0000256" key="3">
    <source>
        <dbReference type="ARBA" id="ARBA00022490"/>
    </source>
</evidence>
<evidence type="ECO:0000313" key="8">
    <source>
        <dbReference type="EMBL" id="CZR58601.1"/>
    </source>
</evidence>
<feature type="compositionally biased region" description="Polar residues" evidence="7">
    <location>
        <begin position="25"/>
        <end position="35"/>
    </location>
</feature>
<feature type="region of interest" description="Disordered" evidence="7">
    <location>
        <begin position="1"/>
        <end position="101"/>
    </location>
</feature>
<evidence type="ECO:0000256" key="2">
    <source>
        <dbReference type="ARBA" id="ARBA00022441"/>
    </source>
</evidence>
<feature type="region of interest" description="Disordered" evidence="7">
    <location>
        <begin position="841"/>
        <end position="868"/>
    </location>
</feature>
<keyword evidence="3" id="KW-0963">Cytoplasm</keyword>
<dbReference type="FunFam" id="2.120.10.80:FF:000049">
    <property type="entry name" value="Cell polarity protein (Tea1)"/>
    <property type="match status" value="1"/>
</dbReference>
<feature type="region of interest" description="Disordered" evidence="7">
    <location>
        <begin position="1348"/>
        <end position="1377"/>
    </location>
</feature>
<feature type="compositionally biased region" description="Polar residues" evidence="7">
    <location>
        <begin position="651"/>
        <end position="670"/>
    </location>
</feature>
<feature type="compositionally biased region" description="Low complexity" evidence="7">
    <location>
        <begin position="639"/>
        <end position="650"/>
    </location>
</feature>
<feature type="region of interest" description="Disordered" evidence="7">
    <location>
        <begin position="1516"/>
        <end position="1561"/>
    </location>
</feature>
<accession>A0A1L7X0Q5</accession>
<feature type="compositionally biased region" description="Polar residues" evidence="7">
    <location>
        <begin position="1190"/>
        <end position="1210"/>
    </location>
</feature>
<dbReference type="SMART" id="SM00612">
    <property type="entry name" value="Kelch"/>
    <property type="match status" value="2"/>
</dbReference>
<feature type="region of interest" description="Disordered" evidence="7">
    <location>
        <begin position="1409"/>
        <end position="1449"/>
    </location>
</feature>
<evidence type="ECO:0000313" key="9">
    <source>
        <dbReference type="Proteomes" id="UP000184330"/>
    </source>
</evidence>
<feature type="region of interest" description="Disordered" evidence="7">
    <location>
        <begin position="453"/>
        <end position="732"/>
    </location>
</feature>
<feature type="compositionally biased region" description="Low complexity" evidence="7">
    <location>
        <begin position="481"/>
        <end position="492"/>
    </location>
</feature>